<dbReference type="CDD" id="cd02440">
    <property type="entry name" value="AdoMet_MTases"/>
    <property type="match status" value="1"/>
</dbReference>
<evidence type="ECO:0000313" key="2">
    <source>
        <dbReference type="Proteomes" id="UP000325372"/>
    </source>
</evidence>
<dbReference type="GO" id="GO:0032259">
    <property type="term" value="P:methylation"/>
    <property type="evidence" value="ECO:0007669"/>
    <property type="project" value="UniProtKB-KW"/>
</dbReference>
<name>A0A5N0T7E8_9GAMM</name>
<dbReference type="EMBL" id="VYXP01000012">
    <property type="protein sequence ID" value="KAA9129746.1"/>
    <property type="molecule type" value="Genomic_DNA"/>
</dbReference>
<proteinExistence type="predicted"/>
<dbReference type="Pfam" id="PF13489">
    <property type="entry name" value="Methyltransf_23"/>
    <property type="match status" value="1"/>
</dbReference>
<dbReference type="Gene3D" id="3.40.50.150">
    <property type="entry name" value="Vaccinia Virus protein VP39"/>
    <property type="match status" value="1"/>
</dbReference>
<evidence type="ECO:0000313" key="1">
    <source>
        <dbReference type="EMBL" id="KAA9129746.1"/>
    </source>
</evidence>
<gene>
    <name evidence="1" type="ORF">F3N42_14510</name>
</gene>
<protein>
    <submittedName>
        <fullName evidence="1">Methyltransferase domain-containing protein</fullName>
    </submittedName>
</protein>
<dbReference type="SUPFAM" id="SSF53335">
    <property type="entry name" value="S-adenosyl-L-methionine-dependent methyltransferases"/>
    <property type="match status" value="1"/>
</dbReference>
<dbReference type="Proteomes" id="UP000325372">
    <property type="component" value="Unassembled WGS sequence"/>
</dbReference>
<keyword evidence="1" id="KW-0808">Transferase</keyword>
<dbReference type="InterPro" id="IPR029063">
    <property type="entry name" value="SAM-dependent_MTases_sf"/>
</dbReference>
<dbReference type="GO" id="GO:0008168">
    <property type="term" value="F:methyltransferase activity"/>
    <property type="evidence" value="ECO:0007669"/>
    <property type="project" value="UniProtKB-KW"/>
</dbReference>
<sequence>MASEISEFDLDAYKRIRENVMMFIKSASLKFDRSSIRLLDIAPQDHEGAKQFFHNAEVLTADIDPNSNADFIVDICSKNCSVIPNNHFDVVLCMEVLEHTLNPFAAVSEIRRMLKPGGTVFISTPFNFRIHGPLPDCWRFTVHGLQALLREFKSVEIEELEDKNRFLMPFHYTTVAVK</sequence>
<dbReference type="AlphaFoldDB" id="A0A5N0T7E8"/>
<organism evidence="1 2">
    <name type="scientific">Marinihelvus fidelis</name>
    <dbReference type="NCBI Taxonomy" id="2613842"/>
    <lineage>
        <taxon>Bacteria</taxon>
        <taxon>Pseudomonadati</taxon>
        <taxon>Pseudomonadota</taxon>
        <taxon>Gammaproteobacteria</taxon>
        <taxon>Chromatiales</taxon>
        <taxon>Wenzhouxiangellaceae</taxon>
        <taxon>Marinihelvus</taxon>
    </lineage>
</organism>
<comment type="caution">
    <text evidence="1">The sequence shown here is derived from an EMBL/GenBank/DDBJ whole genome shotgun (WGS) entry which is preliminary data.</text>
</comment>
<reference evidence="1 2" key="1">
    <citation type="submission" date="2019-09" db="EMBL/GenBank/DDBJ databases">
        <title>Wenzhouxiangella sp. Genome sequencing and assembly.</title>
        <authorList>
            <person name="Zhang R."/>
        </authorList>
    </citation>
    <scope>NUCLEOTIDE SEQUENCE [LARGE SCALE GENOMIC DNA]</scope>
    <source>
        <strain evidence="1 2">W260</strain>
    </source>
</reference>
<accession>A0A5N0T7E8</accession>
<keyword evidence="1" id="KW-0489">Methyltransferase</keyword>
<keyword evidence="2" id="KW-1185">Reference proteome</keyword>